<accession>A0A429GDG5</accession>
<dbReference type="Gene3D" id="2.60.40.10">
    <property type="entry name" value="Immunoglobulins"/>
    <property type="match status" value="1"/>
</dbReference>
<dbReference type="RefSeq" id="WP_125672803.1">
    <property type="nucleotide sequence ID" value="NZ_RCOS01000168.1"/>
</dbReference>
<dbReference type="InterPro" id="IPR013783">
    <property type="entry name" value="Ig-like_fold"/>
</dbReference>
<dbReference type="AlphaFoldDB" id="A0A429GDG5"/>
<keyword evidence="2" id="KW-1185">Reference proteome</keyword>
<organism evidence="1 2">
    <name type="scientific">Candidatus Methanodesulfokora washburnensis</name>
    <dbReference type="NCBI Taxonomy" id="2478471"/>
    <lineage>
        <taxon>Archaea</taxon>
        <taxon>Thermoproteota</taxon>
        <taxon>Candidatus Korarchaeia</taxon>
        <taxon>Candidatus Korarchaeia incertae sedis</taxon>
        <taxon>Candidatus Methanodesulfokora</taxon>
    </lineage>
</organism>
<comment type="caution">
    <text evidence="1">The sequence shown here is derived from an EMBL/GenBank/DDBJ whole genome shotgun (WGS) entry which is preliminary data.</text>
</comment>
<sequence>MRLTKHVLILILLVAVISVAGAAVASWSIKFSWTVVPPKTSSLVCYELNGKTLLGTINWGELEQGKTYTYSFIVKNNGTTALTLHLNIPNDAWVSGSYGHLSWDREGYSLSPGATVTATLTWEISSIAPTGTHTEELTIGIEGS</sequence>
<evidence type="ECO:0000313" key="1">
    <source>
        <dbReference type="EMBL" id="RSN71867.1"/>
    </source>
</evidence>
<dbReference type="Proteomes" id="UP000277582">
    <property type="component" value="Unassembled WGS sequence"/>
</dbReference>
<proteinExistence type="predicted"/>
<dbReference type="EMBL" id="RCOS01000168">
    <property type="protein sequence ID" value="RSN71867.1"/>
    <property type="molecule type" value="Genomic_DNA"/>
</dbReference>
<reference evidence="1 2" key="1">
    <citation type="submission" date="2018-10" db="EMBL/GenBank/DDBJ databases">
        <title>Co-occurring genomic capacity for anaerobic methane metabolism and dissimilatory sulfite reduction discovered in the Korarchaeota.</title>
        <authorList>
            <person name="Mckay L.J."/>
            <person name="Dlakic M."/>
            <person name="Fields M.W."/>
            <person name="Delmont T.O."/>
            <person name="Eren A.M."/>
            <person name="Jay Z.J."/>
            <person name="Klingelsmith K.B."/>
            <person name="Rusch D.B."/>
            <person name="Inskeep W.P."/>
        </authorList>
    </citation>
    <scope>NUCLEOTIDE SEQUENCE [LARGE SCALE GENOMIC DNA]</scope>
    <source>
        <strain evidence="1 2">MDKW</strain>
    </source>
</reference>
<evidence type="ECO:0008006" key="3">
    <source>
        <dbReference type="Google" id="ProtNLM"/>
    </source>
</evidence>
<protein>
    <recommendedName>
        <fullName evidence="3">DUF11 domain-containing protein</fullName>
    </recommendedName>
</protein>
<name>A0A429GDG5_9CREN</name>
<evidence type="ECO:0000313" key="2">
    <source>
        <dbReference type="Proteomes" id="UP000277582"/>
    </source>
</evidence>
<gene>
    <name evidence="1" type="ORF">D6D85_15230</name>
</gene>